<dbReference type="RefSeq" id="WP_228230463.1">
    <property type="nucleotide sequence ID" value="NZ_JAJGMW010000014.1"/>
</dbReference>
<accession>A0ABS8GTW1</accession>
<sequence length="777" mass="91624">MKIQELLPPETNQISDLSFLETELKNRQLVMLGEQTHMYGNIFEMKARIVEYLHQQLGFKTIAIESPMYDIWKMNQSDFDSKKLNDAVWGVWSNTTEFQRLVNYIKDNDLKVIGFDTQIMNTQQFIEDFFDFLENRELELKLDEDDMGIIIEGVLDNGTFDEDDINFNLYENELKRILRELEKSESDETNFYWNQFVKNLLACSRDAYYNTEEILTTDFANKNYNIRDAQMADNLLSYLGRNPDEKILVWADNIHIINDMTSIKKPVVKEFLPMGSYIHKALREKAYSLATLHANDSLFDLGTKKWEATPVKRGSFEYELSSFTHPYLFITSNQEALHRTRDTRLLNFIDFTEARLDELYDGYVFLKNAKLPIGETPKDTVNIPKGPLVNTKKINPLKNGENLILKGQILDTKSGKPVPFATLILKSEEVYRVADEEGYFELPVKKEAMQTALLELSSLGFETRKIALKDLNEQVYLEPKFEELNEVVITGYLSPLAVLKKAISKKKTNHPVDPFNFQRYGKVILNTNDTNELDFEVVTKDYDRGYLSPYVITQKVEQIKWNTNRNPEKYQNTGQFFSYRQNAIRYSNILHKRKYKKFELNFIKSNQPEDENTFIIAFQTERNKWNYTNRGYPTSYSGRVYIDKQSFAIVKVVENWETTLNRDEIKIYYKGYPGYDDIQQTTIKEENVCTYSPISDDGKYYATRYFNRKYSEFLNTENKRSHRILELDSYLFDFELNDVETIEFEWKQKDQSLLNRVNYNPAFWDSFYEKLRLSKIN</sequence>
<dbReference type="Gene3D" id="3.30.1870.10">
    <property type="entry name" value="EreA-like, domain 2"/>
    <property type="match status" value="1"/>
</dbReference>
<keyword evidence="2" id="KW-1185">Reference proteome</keyword>
<dbReference type="InterPro" id="IPR008969">
    <property type="entry name" value="CarboxyPept-like_regulatory"/>
</dbReference>
<dbReference type="InterPro" id="IPR052036">
    <property type="entry name" value="Hydrolase/PRTase-associated"/>
</dbReference>
<dbReference type="PANTHER" id="PTHR31299">
    <property type="entry name" value="ESTERASE, PUTATIVE (AFU_ORTHOLOGUE AFUA_1G05850)-RELATED"/>
    <property type="match status" value="1"/>
</dbReference>
<dbReference type="Gene3D" id="1.20.1440.30">
    <property type="entry name" value="Biosynthetic Protein domain"/>
    <property type="match status" value="1"/>
</dbReference>
<dbReference type="Pfam" id="PF13715">
    <property type="entry name" value="CarbopepD_reg_2"/>
    <property type="match status" value="1"/>
</dbReference>
<dbReference type="Proteomes" id="UP001197770">
    <property type="component" value="Unassembled WGS sequence"/>
</dbReference>
<comment type="caution">
    <text evidence="1">The sequence shown here is derived from an EMBL/GenBank/DDBJ whole genome shotgun (WGS) entry which is preliminary data.</text>
</comment>
<gene>
    <name evidence="1" type="ORF">LLW17_11785</name>
</gene>
<organism evidence="1 2">
    <name type="scientific">Leeuwenhoekiella parthenopeia</name>
    <dbReference type="NCBI Taxonomy" id="2890320"/>
    <lineage>
        <taxon>Bacteria</taxon>
        <taxon>Pseudomonadati</taxon>
        <taxon>Bacteroidota</taxon>
        <taxon>Flavobacteriia</taxon>
        <taxon>Flavobacteriales</taxon>
        <taxon>Flavobacteriaceae</taxon>
        <taxon>Leeuwenhoekiella</taxon>
    </lineage>
</organism>
<protein>
    <submittedName>
        <fullName evidence="1">Erythromycin esterase family protein</fullName>
    </submittedName>
</protein>
<reference evidence="1 2" key="1">
    <citation type="submission" date="2021-11" db="EMBL/GenBank/DDBJ databases">
        <title>Seasonal and diel survey of microbial diversity of the Tyrrhenian coast.</title>
        <authorList>
            <person name="Gattoni G."/>
            <person name="Corral P."/>
        </authorList>
    </citation>
    <scope>NUCLEOTIDE SEQUENCE [LARGE SCALE GENOMIC DNA]</scope>
    <source>
        <strain evidence="1 2">Mr9</strain>
    </source>
</reference>
<dbReference type="SUPFAM" id="SSF49464">
    <property type="entry name" value="Carboxypeptidase regulatory domain-like"/>
    <property type="match status" value="1"/>
</dbReference>
<dbReference type="CDD" id="cd14728">
    <property type="entry name" value="Ere-like"/>
    <property type="match status" value="1"/>
</dbReference>
<dbReference type="PANTHER" id="PTHR31299:SF0">
    <property type="entry name" value="ESTERASE, PUTATIVE (AFU_ORTHOLOGUE AFUA_1G05850)-RELATED"/>
    <property type="match status" value="1"/>
</dbReference>
<dbReference type="Pfam" id="PF05139">
    <property type="entry name" value="Erythro_esteras"/>
    <property type="match status" value="1"/>
</dbReference>
<dbReference type="Gene3D" id="3.40.1660.10">
    <property type="entry name" value="EreA-like (biosynthetic domain)"/>
    <property type="match status" value="1"/>
</dbReference>
<dbReference type="SUPFAM" id="SSF159501">
    <property type="entry name" value="EreA/ChaN-like"/>
    <property type="match status" value="1"/>
</dbReference>
<evidence type="ECO:0000313" key="2">
    <source>
        <dbReference type="Proteomes" id="UP001197770"/>
    </source>
</evidence>
<evidence type="ECO:0000313" key="1">
    <source>
        <dbReference type="EMBL" id="MCC4213402.1"/>
    </source>
</evidence>
<proteinExistence type="predicted"/>
<dbReference type="InterPro" id="IPR007815">
    <property type="entry name" value="Emycin_Estase"/>
</dbReference>
<dbReference type="EMBL" id="JAJGMW010000014">
    <property type="protein sequence ID" value="MCC4213402.1"/>
    <property type="molecule type" value="Genomic_DNA"/>
</dbReference>
<name>A0ABS8GTW1_9FLAO</name>